<accession>A0AAD1WBW7</accession>
<dbReference type="Proteomes" id="UP001295444">
    <property type="component" value="Chromosome 07"/>
</dbReference>
<protein>
    <submittedName>
        <fullName evidence="2">Uncharacterized protein</fullName>
    </submittedName>
</protein>
<dbReference type="AlphaFoldDB" id="A0AAD1WBW7"/>
<sequence>MPDKYKSIQLYSDLSALTLQKRKEYKDITETLRARQVPYRWGHPVRLLIQRNGTVTTILSPEEGRKTLRTWGIALQQQPEKTQATQRLTPEWKKQ</sequence>
<evidence type="ECO:0000313" key="2">
    <source>
        <dbReference type="EMBL" id="CAH2304906.1"/>
    </source>
</evidence>
<reference evidence="2" key="1">
    <citation type="submission" date="2022-03" db="EMBL/GenBank/DDBJ databases">
        <authorList>
            <person name="Alioto T."/>
            <person name="Alioto T."/>
            <person name="Gomez Garrido J."/>
        </authorList>
    </citation>
    <scope>NUCLEOTIDE SEQUENCE</scope>
</reference>
<feature type="region of interest" description="Disordered" evidence="1">
    <location>
        <begin position="76"/>
        <end position="95"/>
    </location>
</feature>
<evidence type="ECO:0000256" key="1">
    <source>
        <dbReference type="SAM" id="MobiDB-lite"/>
    </source>
</evidence>
<dbReference type="EMBL" id="OW240918">
    <property type="protein sequence ID" value="CAH2304906.1"/>
    <property type="molecule type" value="Genomic_DNA"/>
</dbReference>
<proteinExistence type="predicted"/>
<feature type="non-terminal residue" evidence="2">
    <location>
        <position position="95"/>
    </location>
</feature>
<keyword evidence="3" id="KW-1185">Reference proteome</keyword>
<gene>
    <name evidence="2" type="ORF">PECUL_23A020965</name>
</gene>
<feature type="compositionally biased region" description="Polar residues" evidence="1">
    <location>
        <begin position="76"/>
        <end position="88"/>
    </location>
</feature>
<name>A0AAD1WBW7_PELCU</name>
<evidence type="ECO:0000313" key="3">
    <source>
        <dbReference type="Proteomes" id="UP001295444"/>
    </source>
</evidence>
<organism evidence="2 3">
    <name type="scientific">Pelobates cultripes</name>
    <name type="common">Western spadefoot toad</name>
    <dbReference type="NCBI Taxonomy" id="61616"/>
    <lineage>
        <taxon>Eukaryota</taxon>
        <taxon>Metazoa</taxon>
        <taxon>Chordata</taxon>
        <taxon>Craniata</taxon>
        <taxon>Vertebrata</taxon>
        <taxon>Euteleostomi</taxon>
        <taxon>Amphibia</taxon>
        <taxon>Batrachia</taxon>
        <taxon>Anura</taxon>
        <taxon>Pelobatoidea</taxon>
        <taxon>Pelobatidae</taxon>
        <taxon>Pelobates</taxon>
    </lineage>
</organism>
<dbReference type="InterPro" id="IPR042566">
    <property type="entry name" value="L1_C"/>
</dbReference>
<dbReference type="Gene3D" id="3.30.250.20">
    <property type="entry name" value="L1 transposable element, C-terminal domain"/>
    <property type="match status" value="1"/>
</dbReference>